<evidence type="ECO:0000313" key="2">
    <source>
        <dbReference type="Proteomes" id="UP001149079"/>
    </source>
</evidence>
<dbReference type="EMBL" id="JAPQKL010000002">
    <property type="protein sequence ID" value="KAJ5144218.1"/>
    <property type="molecule type" value="Genomic_DNA"/>
</dbReference>
<dbReference type="InterPro" id="IPR046670">
    <property type="entry name" value="DUF6540"/>
</dbReference>
<dbReference type="AlphaFoldDB" id="A0A9W9HEY0"/>
<dbReference type="Proteomes" id="UP001149079">
    <property type="component" value="Unassembled WGS sequence"/>
</dbReference>
<comment type="caution">
    <text evidence="1">The sequence shown here is derived from an EMBL/GenBank/DDBJ whole genome shotgun (WGS) entry which is preliminary data.</text>
</comment>
<gene>
    <name evidence="1" type="ORF">N7515_003005</name>
</gene>
<sequence>MSELRASIKAKQAETLARLTPNTLHIALYLRSDPPLPNDFHWAFYLHNGTGSTPVGTKYHVRGIGGGWIPGHEATAGIFAENFLCVMIQIGTIPASAHARVDELMRINDQTLNSIPGITCRTWLLEVLGVLVEEGFVHCDVRELEKDCMEIGNEHSWSASTNEQPRPAVMWRKASLYWRFTGRCWLGSVVLDYTFSA</sequence>
<dbReference type="GeneID" id="81402919"/>
<organism evidence="1 2">
    <name type="scientific">Penicillium bovifimosum</name>
    <dbReference type="NCBI Taxonomy" id="126998"/>
    <lineage>
        <taxon>Eukaryota</taxon>
        <taxon>Fungi</taxon>
        <taxon>Dikarya</taxon>
        <taxon>Ascomycota</taxon>
        <taxon>Pezizomycotina</taxon>
        <taxon>Eurotiomycetes</taxon>
        <taxon>Eurotiomycetidae</taxon>
        <taxon>Eurotiales</taxon>
        <taxon>Aspergillaceae</taxon>
        <taxon>Penicillium</taxon>
    </lineage>
</organism>
<reference evidence="1" key="2">
    <citation type="journal article" date="2023" name="IMA Fungus">
        <title>Comparative genomic study of the Penicillium genus elucidates a diverse pangenome and 15 lateral gene transfer events.</title>
        <authorList>
            <person name="Petersen C."/>
            <person name="Sorensen T."/>
            <person name="Nielsen M.R."/>
            <person name="Sondergaard T.E."/>
            <person name="Sorensen J.L."/>
            <person name="Fitzpatrick D.A."/>
            <person name="Frisvad J.C."/>
            <person name="Nielsen K.L."/>
        </authorList>
    </citation>
    <scope>NUCLEOTIDE SEQUENCE</scope>
    <source>
        <strain evidence="1">IBT 22155</strain>
    </source>
</reference>
<accession>A0A9W9HEY0</accession>
<evidence type="ECO:0000313" key="1">
    <source>
        <dbReference type="EMBL" id="KAJ5144218.1"/>
    </source>
</evidence>
<dbReference type="OrthoDB" id="3016366at2759"/>
<keyword evidence="2" id="KW-1185">Reference proteome</keyword>
<name>A0A9W9HEY0_9EURO</name>
<dbReference type="Pfam" id="PF20174">
    <property type="entry name" value="DUF6540"/>
    <property type="match status" value="1"/>
</dbReference>
<proteinExistence type="predicted"/>
<protein>
    <submittedName>
        <fullName evidence="1">Uncharacterized protein</fullName>
    </submittedName>
</protein>
<dbReference type="RefSeq" id="XP_056525862.1">
    <property type="nucleotide sequence ID" value="XM_056663749.1"/>
</dbReference>
<reference evidence="1" key="1">
    <citation type="submission" date="2022-11" db="EMBL/GenBank/DDBJ databases">
        <authorList>
            <person name="Petersen C."/>
        </authorList>
    </citation>
    <scope>NUCLEOTIDE SEQUENCE</scope>
    <source>
        <strain evidence="1">IBT 22155</strain>
    </source>
</reference>